<dbReference type="AlphaFoldDB" id="A0AAD4FU31"/>
<gene>
    <name evidence="1" type="ORF">PCIT_a1683</name>
</gene>
<organism evidence="1 2">
    <name type="scientific">Pseudoalteromonas citrea</name>
    <dbReference type="NCBI Taxonomy" id="43655"/>
    <lineage>
        <taxon>Bacteria</taxon>
        <taxon>Pseudomonadati</taxon>
        <taxon>Pseudomonadota</taxon>
        <taxon>Gammaproteobacteria</taxon>
        <taxon>Alteromonadales</taxon>
        <taxon>Pseudoalteromonadaceae</taxon>
        <taxon>Pseudoalteromonas</taxon>
    </lineage>
</organism>
<name>A0AAD4FU31_9GAMM</name>
<dbReference type="RefSeq" id="WP_010361436.1">
    <property type="nucleotide sequence ID" value="NZ_AHBZ03000012.1"/>
</dbReference>
<comment type="caution">
    <text evidence="1">The sequence shown here is derived from an EMBL/GenBank/DDBJ whole genome shotgun (WGS) entry which is preliminary data.</text>
</comment>
<dbReference type="EMBL" id="AHBZ03000012">
    <property type="protein sequence ID" value="KAF7775481.1"/>
    <property type="molecule type" value="Genomic_DNA"/>
</dbReference>
<evidence type="ECO:0000313" key="1">
    <source>
        <dbReference type="EMBL" id="KAF7775481.1"/>
    </source>
</evidence>
<reference evidence="1" key="2">
    <citation type="submission" date="2015-03" db="EMBL/GenBank/DDBJ databases">
        <title>Genome sequence of Pseudoalteromonas citrea.</title>
        <authorList>
            <person name="Xie B.-B."/>
            <person name="Rong J.-C."/>
            <person name="Qin Q.-L."/>
            <person name="Zhang Y.-Z."/>
        </authorList>
    </citation>
    <scope>NUCLEOTIDE SEQUENCE</scope>
    <source>
        <strain evidence="1">DSM 8771</strain>
    </source>
</reference>
<accession>A0AAD4FU31</accession>
<protein>
    <submittedName>
        <fullName evidence="1">Uncharacterized protein</fullName>
    </submittedName>
</protein>
<reference evidence="1" key="1">
    <citation type="journal article" date="2012" name="J. Bacteriol.">
        <title>Genome sequences of type strains of seven species of the marine bacterium Pseudoalteromonas.</title>
        <authorList>
            <person name="Xie B.B."/>
            <person name="Shu Y.L."/>
            <person name="Qin Q.L."/>
            <person name="Rong J.C."/>
            <person name="Zhang X.Y."/>
            <person name="Chen X.L."/>
            <person name="Shi M."/>
            <person name="He H.L."/>
            <person name="Zhou B.C."/>
            <person name="Zhang Y.Z."/>
        </authorList>
    </citation>
    <scope>NUCLEOTIDE SEQUENCE</scope>
    <source>
        <strain evidence="1">DSM 8771</strain>
    </source>
</reference>
<evidence type="ECO:0000313" key="2">
    <source>
        <dbReference type="Proteomes" id="UP000016487"/>
    </source>
</evidence>
<dbReference type="Proteomes" id="UP000016487">
    <property type="component" value="Unassembled WGS sequence"/>
</dbReference>
<proteinExistence type="predicted"/>
<sequence>MTKLTIVLCFIVTILFAYSQVASQHEHSLNSLALTVPQALDMPQSVTISELEEVWQSEVREKQNAQVELEKKPVVAKKNNNLIYISDKYFELIGVFKHQGENFVLLKPNNNNLIKAIAGQIISDDIKVEAIFPSHVVLSTATERKEFKLFRWQKNEAVK</sequence>